<reference evidence="2" key="1">
    <citation type="submission" date="2023-07" db="EMBL/GenBank/DDBJ databases">
        <title>30 novel species of actinomycetes from the DSMZ collection.</title>
        <authorList>
            <person name="Nouioui I."/>
        </authorList>
    </citation>
    <scope>NUCLEOTIDE SEQUENCE [LARGE SCALE GENOMIC DNA]</scope>
    <source>
        <strain evidence="2">DSM 44917</strain>
    </source>
</reference>
<keyword evidence="2" id="KW-1185">Reference proteome</keyword>
<dbReference type="EMBL" id="JAVREN010000010">
    <property type="protein sequence ID" value="MDT0307240.1"/>
    <property type="molecule type" value="Genomic_DNA"/>
</dbReference>
<gene>
    <name evidence="1" type="ORF">RM780_09720</name>
</gene>
<dbReference type="Proteomes" id="UP001183388">
    <property type="component" value="Unassembled WGS sequence"/>
</dbReference>
<proteinExistence type="predicted"/>
<sequence>MPFAVREDTLRIWLTELIVCRELQEAFADSGASLSAASPPIDMAWRPAKVGEEDTAVLLIRAAQAEGVLCGPHGEVLDAEFVDDGDLGYFRFFLHVASPVPLTLASPPCPVPRMADPAATGIEAGVATLLTAADHGRRLHYEFTAAITAAGGDR</sequence>
<protein>
    <submittedName>
        <fullName evidence="1">Uncharacterized protein</fullName>
    </submittedName>
</protein>
<accession>A0ABU2L6P9</accession>
<evidence type="ECO:0000313" key="2">
    <source>
        <dbReference type="Proteomes" id="UP001183388"/>
    </source>
</evidence>
<name>A0ABU2L6P9_9ACTN</name>
<comment type="caution">
    <text evidence="1">The sequence shown here is derived from an EMBL/GenBank/DDBJ whole genome shotgun (WGS) entry which is preliminary data.</text>
</comment>
<organism evidence="1 2">
    <name type="scientific">Streptomyces boetiae</name>
    <dbReference type="NCBI Taxonomy" id="3075541"/>
    <lineage>
        <taxon>Bacteria</taxon>
        <taxon>Bacillati</taxon>
        <taxon>Actinomycetota</taxon>
        <taxon>Actinomycetes</taxon>
        <taxon>Kitasatosporales</taxon>
        <taxon>Streptomycetaceae</taxon>
        <taxon>Streptomyces</taxon>
    </lineage>
</organism>
<evidence type="ECO:0000313" key="1">
    <source>
        <dbReference type="EMBL" id="MDT0307240.1"/>
    </source>
</evidence>
<dbReference type="RefSeq" id="WP_311630182.1">
    <property type="nucleotide sequence ID" value="NZ_JAVREN010000010.1"/>
</dbReference>